<dbReference type="InterPro" id="IPR001723">
    <property type="entry name" value="Nuclear_hrmn_rcpt"/>
</dbReference>
<keyword evidence="6" id="KW-1185">Reference proteome</keyword>
<protein>
    <recommendedName>
        <fullName evidence="4">NR LBD domain-containing protein</fullName>
    </recommendedName>
</protein>
<evidence type="ECO:0000313" key="5">
    <source>
        <dbReference type="EMBL" id="WAR15036.1"/>
    </source>
</evidence>
<proteinExistence type="predicted"/>
<evidence type="ECO:0000256" key="2">
    <source>
        <dbReference type="ARBA" id="ARBA00023163"/>
    </source>
</evidence>
<accession>A0ABY7F2G6</accession>
<sequence length="193" mass="21741">MSSQSTSIEVCDKNFTDKRIQEHTTADGSMAASFLQGDSLVEAKSMSESLLKAKESVYPVSRLDMITKLKGMKKQRDAKLDKRARRVYMVTNYVMPFFKQRVNETVAFAKLIPGFSDLHINDQKSLIKDSIFECSSISGHTYDSSSGIFYADDGTPLDTTDLELVMGFQEIVIKRLEFSLYVESLTMTPLEES</sequence>
<feature type="domain" description="NR LBD" evidence="4">
    <location>
        <begin position="42"/>
        <end position="193"/>
    </location>
</feature>
<dbReference type="Gene3D" id="1.10.565.10">
    <property type="entry name" value="Retinoid X Receptor"/>
    <property type="match status" value="1"/>
</dbReference>
<feature type="non-terminal residue" evidence="5">
    <location>
        <position position="193"/>
    </location>
</feature>
<dbReference type="PROSITE" id="PS51843">
    <property type="entry name" value="NR_LBD"/>
    <property type="match status" value="1"/>
</dbReference>
<keyword evidence="2" id="KW-0804">Transcription</keyword>
<evidence type="ECO:0000313" key="6">
    <source>
        <dbReference type="Proteomes" id="UP001164746"/>
    </source>
</evidence>
<organism evidence="5 6">
    <name type="scientific">Mya arenaria</name>
    <name type="common">Soft-shell clam</name>
    <dbReference type="NCBI Taxonomy" id="6604"/>
    <lineage>
        <taxon>Eukaryota</taxon>
        <taxon>Metazoa</taxon>
        <taxon>Spiralia</taxon>
        <taxon>Lophotrochozoa</taxon>
        <taxon>Mollusca</taxon>
        <taxon>Bivalvia</taxon>
        <taxon>Autobranchia</taxon>
        <taxon>Heteroconchia</taxon>
        <taxon>Euheterodonta</taxon>
        <taxon>Imparidentia</taxon>
        <taxon>Neoheterodontei</taxon>
        <taxon>Myida</taxon>
        <taxon>Myoidea</taxon>
        <taxon>Myidae</taxon>
        <taxon>Mya</taxon>
    </lineage>
</organism>
<evidence type="ECO:0000259" key="4">
    <source>
        <dbReference type="PROSITE" id="PS51843"/>
    </source>
</evidence>
<dbReference type="EMBL" id="CP111020">
    <property type="protein sequence ID" value="WAR15036.1"/>
    <property type="molecule type" value="Genomic_DNA"/>
</dbReference>
<evidence type="ECO:0000256" key="3">
    <source>
        <dbReference type="ARBA" id="ARBA00023170"/>
    </source>
</evidence>
<dbReference type="InterPro" id="IPR035500">
    <property type="entry name" value="NHR-like_dom_sf"/>
</dbReference>
<dbReference type="SUPFAM" id="SSF48508">
    <property type="entry name" value="Nuclear receptor ligand-binding domain"/>
    <property type="match status" value="1"/>
</dbReference>
<keyword evidence="1" id="KW-0805">Transcription regulation</keyword>
<dbReference type="PRINTS" id="PR00398">
    <property type="entry name" value="STRDHORMONER"/>
</dbReference>
<gene>
    <name evidence="5" type="ORF">MAR_005141</name>
</gene>
<evidence type="ECO:0000256" key="1">
    <source>
        <dbReference type="ARBA" id="ARBA00023015"/>
    </source>
</evidence>
<dbReference type="Proteomes" id="UP001164746">
    <property type="component" value="Chromosome 9"/>
</dbReference>
<keyword evidence="3" id="KW-0675">Receptor</keyword>
<name>A0ABY7F2G6_MYAAR</name>
<reference evidence="5" key="1">
    <citation type="submission" date="2022-11" db="EMBL/GenBank/DDBJ databases">
        <title>Centuries of genome instability and evolution in soft-shell clam transmissible cancer (bioRxiv).</title>
        <authorList>
            <person name="Hart S.F.M."/>
            <person name="Yonemitsu M.A."/>
            <person name="Giersch R.M."/>
            <person name="Beal B.F."/>
            <person name="Arriagada G."/>
            <person name="Davis B.W."/>
            <person name="Ostrander E.A."/>
            <person name="Goff S.P."/>
            <person name="Metzger M.J."/>
        </authorList>
    </citation>
    <scope>NUCLEOTIDE SEQUENCE</scope>
    <source>
        <strain evidence="5">MELC-2E11</strain>
        <tissue evidence="5">Siphon/mantle</tissue>
    </source>
</reference>
<dbReference type="InterPro" id="IPR000536">
    <property type="entry name" value="Nucl_hrmn_rcpt_lig-bd"/>
</dbReference>